<dbReference type="SUPFAM" id="SSF53335">
    <property type="entry name" value="S-adenosyl-L-methionine-dependent methyltransferases"/>
    <property type="match status" value="1"/>
</dbReference>
<dbReference type="EMBL" id="KN847533">
    <property type="protein sequence ID" value="KIW07235.1"/>
    <property type="molecule type" value="Genomic_DNA"/>
</dbReference>
<dbReference type="CDD" id="cd02440">
    <property type="entry name" value="AdoMet_MTases"/>
    <property type="match status" value="1"/>
</dbReference>
<feature type="region of interest" description="Disordered" evidence="1">
    <location>
        <begin position="1"/>
        <end position="71"/>
    </location>
</feature>
<dbReference type="HOGENOM" id="CLU_010595_7_1_1"/>
<proteinExistence type="predicted"/>
<feature type="compositionally biased region" description="Low complexity" evidence="1">
    <location>
        <begin position="19"/>
        <end position="37"/>
    </location>
</feature>
<name>A0A0D2AL26_9PEZI</name>
<dbReference type="GO" id="GO:0008168">
    <property type="term" value="F:methyltransferase activity"/>
    <property type="evidence" value="ECO:0007669"/>
    <property type="project" value="TreeGrafter"/>
</dbReference>
<dbReference type="Pfam" id="PF13489">
    <property type="entry name" value="Methyltransf_23"/>
    <property type="match status" value="1"/>
</dbReference>
<evidence type="ECO:0000256" key="1">
    <source>
        <dbReference type="SAM" id="MobiDB-lite"/>
    </source>
</evidence>
<keyword evidence="3" id="KW-1185">Reference proteome</keyword>
<dbReference type="AlphaFoldDB" id="A0A0D2AL26"/>
<gene>
    <name evidence="2" type="ORF">PV09_02092</name>
</gene>
<accession>A0A0D2AL26</accession>
<dbReference type="Proteomes" id="UP000053259">
    <property type="component" value="Unassembled WGS sequence"/>
</dbReference>
<organism evidence="2 3">
    <name type="scientific">Verruconis gallopava</name>
    <dbReference type="NCBI Taxonomy" id="253628"/>
    <lineage>
        <taxon>Eukaryota</taxon>
        <taxon>Fungi</taxon>
        <taxon>Dikarya</taxon>
        <taxon>Ascomycota</taxon>
        <taxon>Pezizomycotina</taxon>
        <taxon>Dothideomycetes</taxon>
        <taxon>Pleosporomycetidae</taxon>
        <taxon>Venturiales</taxon>
        <taxon>Sympoventuriaceae</taxon>
        <taxon>Verruconis</taxon>
    </lineage>
</organism>
<dbReference type="PANTHER" id="PTHR43591:SF10">
    <property type="entry name" value="ABC TRANSMEMBRANE TYPE-1 DOMAIN-CONTAINING PROTEIN-RELATED"/>
    <property type="match status" value="1"/>
</dbReference>
<reference evidence="2 3" key="1">
    <citation type="submission" date="2015-01" db="EMBL/GenBank/DDBJ databases">
        <title>The Genome Sequence of Ochroconis gallopava CBS43764.</title>
        <authorList>
            <consortium name="The Broad Institute Genomics Platform"/>
            <person name="Cuomo C."/>
            <person name="de Hoog S."/>
            <person name="Gorbushina A."/>
            <person name="Stielow B."/>
            <person name="Teixiera M."/>
            <person name="Abouelleil A."/>
            <person name="Chapman S.B."/>
            <person name="Priest M."/>
            <person name="Young S.K."/>
            <person name="Wortman J."/>
            <person name="Nusbaum C."/>
            <person name="Birren B."/>
        </authorList>
    </citation>
    <scope>NUCLEOTIDE SEQUENCE [LARGE SCALE GENOMIC DNA]</scope>
    <source>
        <strain evidence="2 3">CBS 43764</strain>
    </source>
</reference>
<dbReference type="STRING" id="253628.A0A0D2AL26"/>
<dbReference type="VEuPathDB" id="FungiDB:PV09_02092"/>
<sequence>MEGSEAQPPAQPQPPPPSSSSSAPTAAASAATAGPETNVVTEVLVDSSDQDSSFGEEDRSTISTSISSSVTTYRTENGRRYHAFAENQYWLPNDEAELGRLNIQHHCWRVSLGGRLFLAPVPPGIHNAIDIGTGTGEWAMEFAEQFPSANVIGTDLSPVQDPKTPPNCSWLVDNAEQDWVYDVKFDYIHSRMLLLGIHDWDLYFRQAYENLKPGGWTEIQEPLFPPSHVDDGGVTMESPFKRWGTHIVEAAAVDHIDMTIAPRLAEHMRRAGFVNVVQQEVKWPIGTWAKGEREKALGYWTYENTKLFFDGTKLLFTKRLGWDLERVLALNKEAEDDISDRKSHYYWRFFVCYGQKPEDAA</sequence>
<dbReference type="Gene3D" id="3.40.50.150">
    <property type="entry name" value="Vaccinia Virus protein VP39"/>
    <property type="match status" value="1"/>
</dbReference>
<dbReference type="InParanoid" id="A0A0D2AL26"/>
<protein>
    <recommendedName>
        <fullName evidence="4">Methyltransferase domain-containing protein</fullName>
    </recommendedName>
</protein>
<dbReference type="RefSeq" id="XP_016217104.1">
    <property type="nucleotide sequence ID" value="XM_016355088.1"/>
</dbReference>
<evidence type="ECO:0008006" key="4">
    <source>
        <dbReference type="Google" id="ProtNLM"/>
    </source>
</evidence>
<evidence type="ECO:0000313" key="3">
    <source>
        <dbReference type="Proteomes" id="UP000053259"/>
    </source>
</evidence>
<dbReference type="InterPro" id="IPR029063">
    <property type="entry name" value="SAM-dependent_MTases_sf"/>
</dbReference>
<dbReference type="GeneID" id="27310065"/>
<dbReference type="PANTHER" id="PTHR43591">
    <property type="entry name" value="METHYLTRANSFERASE"/>
    <property type="match status" value="1"/>
</dbReference>
<dbReference type="OrthoDB" id="2013972at2759"/>
<evidence type="ECO:0000313" key="2">
    <source>
        <dbReference type="EMBL" id="KIW07235.1"/>
    </source>
</evidence>
<feature type="compositionally biased region" description="Pro residues" evidence="1">
    <location>
        <begin position="9"/>
        <end position="18"/>
    </location>
</feature>
<feature type="compositionally biased region" description="Low complexity" evidence="1">
    <location>
        <begin position="61"/>
        <end position="71"/>
    </location>
</feature>